<evidence type="ECO:0000259" key="1">
    <source>
        <dbReference type="PROSITE" id="PS50280"/>
    </source>
</evidence>
<dbReference type="PROSITE" id="PS50280">
    <property type="entry name" value="SET"/>
    <property type="match status" value="1"/>
</dbReference>
<dbReference type="AlphaFoldDB" id="A0A6A6C8P7"/>
<dbReference type="InterPro" id="IPR046341">
    <property type="entry name" value="SET_dom_sf"/>
</dbReference>
<name>A0A6A6C8P7_ZASCE</name>
<dbReference type="SUPFAM" id="SSF82199">
    <property type="entry name" value="SET domain"/>
    <property type="match status" value="1"/>
</dbReference>
<dbReference type="GeneID" id="54567291"/>
<accession>A0A6A6C8P7</accession>
<dbReference type="InterPro" id="IPR001214">
    <property type="entry name" value="SET_dom"/>
</dbReference>
<dbReference type="Proteomes" id="UP000799537">
    <property type="component" value="Unassembled WGS sequence"/>
</dbReference>
<dbReference type="InterPro" id="IPR053185">
    <property type="entry name" value="SET_domain_protein"/>
</dbReference>
<gene>
    <name evidence="2" type="ORF">M409DRAFT_58878</name>
</gene>
<sequence length="368" mass="41116">MPLKCNSFAATQWLSGLPSATAILLGPPAVEARSSGDGRGLGLFAVRDIPAFCQILSDAPLILMKPGEDLPELYKQFNGITKDDQEVYTSLSAHDNPARDALVKDKLLQRGFDQDELEQMAKVAGIMQTNAFNVDLQDGQGSCHRALFPNVARTNHSCAPNAHVCFYPPGDQSPRGRIVIHTLRQLRRGEEVLISYFNILLPRSERQSKAQKWGFDCRCTVCDEESPEHHRFERQRKVCREFTTRQTSLTQSNTATMKSINSMLEKGQLLVAEFESCAELFPAIPDLYDGLGMLRGKALMVQKREAQRQDVILDLEKSVTWEAKITGKDSPATQRRLQKLVQFAAKRRSNATPKIDADESGDLSLVWP</sequence>
<proteinExistence type="predicted"/>
<organism evidence="2 3">
    <name type="scientific">Zasmidium cellare ATCC 36951</name>
    <dbReference type="NCBI Taxonomy" id="1080233"/>
    <lineage>
        <taxon>Eukaryota</taxon>
        <taxon>Fungi</taxon>
        <taxon>Dikarya</taxon>
        <taxon>Ascomycota</taxon>
        <taxon>Pezizomycotina</taxon>
        <taxon>Dothideomycetes</taxon>
        <taxon>Dothideomycetidae</taxon>
        <taxon>Mycosphaerellales</taxon>
        <taxon>Mycosphaerellaceae</taxon>
        <taxon>Zasmidium</taxon>
    </lineage>
</organism>
<dbReference type="PANTHER" id="PTHR47332">
    <property type="entry name" value="SET DOMAIN-CONTAINING PROTEIN 5"/>
    <property type="match status" value="1"/>
</dbReference>
<feature type="domain" description="SET" evidence="1">
    <location>
        <begin position="28"/>
        <end position="197"/>
    </location>
</feature>
<dbReference type="OrthoDB" id="265717at2759"/>
<dbReference type="RefSeq" id="XP_033662695.1">
    <property type="nucleotide sequence ID" value="XM_033814019.1"/>
</dbReference>
<dbReference type="Gene3D" id="2.170.270.10">
    <property type="entry name" value="SET domain"/>
    <property type="match status" value="1"/>
</dbReference>
<dbReference type="EMBL" id="ML993617">
    <property type="protein sequence ID" value="KAF2161806.1"/>
    <property type="molecule type" value="Genomic_DNA"/>
</dbReference>
<evidence type="ECO:0000313" key="2">
    <source>
        <dbReference type="EMBL" id="KAF2161806.1"/>
    </source>
</evidence>
<evidence type="ECO:0000313" key="3">
    <source>
        <dbReference type="Proteomes" id="UP000799537"/>
    </source>
</evidence>
<reference evidence="2" key="1">
    <citation type="journal article" date="2020" name="Stud. Mycol.">
        <title>101 Dothideomycetes genomes: a test case for predicting lifestyles and emergence of pathogens.</title>
        <authorList>
            <person name="Haridas S."/>
            <person name="Albert R."/>
            <person name="Binder M."/>
            <person name="Bloem J."/>
            <person name="Labutti K."/>
            <person name="Salamov A."/>
            <person name="Andreopoulos B."/>
            <person name="Baker S."/>
            <person name="Barry K."/>
            <person name="Bills G."/>
            <person name="Bluhm B."/>
            <person name="Cannon C."/>
            <person name="Castanera R."/>
            <person name="Culley D."/>
            <person name="Daum C."/>
            <person name="Ezra D."/>
            <person name="Gonzalez J."/>
            <person name="Henrissat B."/>
            <person name="Kuo A."/>
            <person name="Liang C."/>
            <person name="Lipzen A."/>
            <person name="Lutzoni F."/>
            <person name="Magnuson J."/>
            <person name="Mondo S."/>
            <person name="Nolan M."/>
            <person name="Ohm R."/>
            <person name="Pangilinan J."/>
            <person name="Park H.-J."/>
            <person name="Ramirez L."/>
            <person name="Alfaro M."/>
            <person name="Sun H."/>
            <person name="Tritt A."/>
            <person name="Yoshinaga Y."/>
            <person name="Zwiers L.-H."/>
            <person name="Turgeon B."/>
            <person name="Goodwin S."/>
            <person name="Spatafora J."/>
            <person name="Crous P."/>
            <person name="Grigoriev I."/>
        </authorList>
    </citation>
    <scope>NUCLEOTIDE SEQUENCE</scope>
    <source>
        <strain evidence="2">ATCC 36951</strain>
    </source>
</reference>
<protein>
    <recommendedName>
        <fullName evidence="1">SET domain-containing protein</fullName>
    </recommendedName>
</protein>
<dbReference type="CDD" id="cd20071">
    <property type="entry name" value="SET_SMYD"/>
    <property type="match status" value="1"/>
</dbReference>
<dbReference type="SMART" id="SM00317">
    <property type="entry name" value="SET"/>
    <property type="match status" value="1"/>
</dbReference>
<keyword evidence="3" id="KW-1185">Reference proteome</keyword>
<dbReference type="PANTHER" id="PTHR47332:SF4">
    <property type="entry name" value="SET DOMAIN-CONTAINING PROTEIN 5"/>
    <property type="match status" value="1"/>
</dbReference>
<dbReference type="Pfam" id="PF00856">
    <property type="entry name" value="SET"/>
    <property type="match status" value="1"/>
</dbReference>